<accession>A0A929RWI7</accession>
<evidence type="ECO:0000256" key="2">
    <source>
        <dbReference type="SAM" id="SignalP"/>
    </source>
</evidence>
<dbReference type="InterPro" id="IPR017853">
    <property type="entry name" value="GH"/>
</dbReference>
<gene>
    <name evidence="4" type="ORF">HXK21_06145</name>
</gene>
<proteinExistence type="predicted"/>
<name>A0A929RWI7_9BACT</name>
<dbReference type="PANTHER" id="PTHR43405:SF1">
    <property type="entry name" value="GLYCOSYL HYDROLASE DIGH"/>
    <property type="match status" value="1"/>
</dbReference>
<dbReference type="InterPro" id="IPR003790">
    <property type="entry name" value="GHL10"/>
</dbReference>
<dbReference type="Pfam" id="PF02638">
    <property type="entry name" value="GHL10"/>
    <property type="match status" value="1"/>
</dbReference>
<dbReference type="RefSeq" id="WP_303764143.1">
    <property type="nucleotide sequence ID" value="NZ_JABZGR010000017.1"/>
</dbReference>
<dbReference type="InterPro" id="IPR052177">
    <property type="entry name" value="Divisome_Glycosyl_Hydrolase"/>
</dbReference>
<organism evidence="4 5">
    <name type="scientific">Alloprevotella tannerae</name>
    <dbReference type="NCBI Taxonomy" id="76122"/>
    <lineage>
        <taxon>Bacteria</taxon>
        <taxon>Pseudomonadati</taxon>
        <taxon>Bacteroidota</taxon>
        <taxon>Bacteroidia</taxon>
        <taxon>Bacteroidales</taxon>
        <taxon>Prevotellaceae</taxon>
        <taxon>Alloprevotella</taxon>
    </lineage>
</organism>
<comment type="caution">
    <text evidence="4">The sequence shown here is derived from an EMBL/GenBank/DDBJ whole genome shotgun (WGS) entry which is preliminary data.</text>
</comment>
<dbReference type="Proteomes" id="UP000704068">
    <property type="component" value="Unassembled WGS sequence"/>
</dbReference>
<sequence>MKRLLLMLSFALLAANLTQAQDFDRREYRAVWLTTFLGLDWPKGHDPLTQQKQLCRILDQLQAAKVNTVLFQVRLRGTTAYDSDIEPWDGIFTGTPGQHPSYDPLAFAIEECHRRGMELHAWMVAFPVCKLNVLKALGTKSVVRKHPELCRRSDDQYIMDPGMPGTADYLANLCRELVSKYDVDGIHLDYIRYPEAGLHFDDAATFRKYGKGRELKAWRRDNVTRVVEKIHEAVKSQKPWVRLSCAPVGKYADLPRQSSRGWNARDAVGQDAIMWLNKGWMDVLFPMMYFDGDNYYPFVLDWLERAERGTVAPGLGVYCLSAGEKNWPLLTLQRQMNFLRTAEAGGFALFRSDFLTNNTKGVYDWLAGEYTTRPVLTPPIENPQSTLPATPRATLTRQGYDLHFNFPIDGIHNIYIKEGKTFSFLGQTATGHFTYRPALPARLYAEYAVKAMDRYGCESQPAFLKIGGEIPTLKDTLHVADLPIDVKAFWICDAFGRKLRKVDATSTIDVSDLRPGCYELRTVGRKGGSHRVRLFRR</sequence>
<dbReference type="SUPFAM" id="SSF51445">
    <property type="entry name" value="(Trans)glycosidases"/>
    <property type="match status" value="1"/>
</dbReference>
<feature type="domain" description="Glycosyl hydrolase-like 10" evidence="3">
    <location>
        <begin position="28"/>
        <end position="291"/>
    </location>
</feature>
<dbReference type="EMBL" id="JABZGR010000017">
    <property type="protein sequence ID" value="MBF0970607.1"/>
    <property type="molecule type" value="Genomic_DNA"/>
</dbReference>
<reference evidence="4" key="1">
    <citation type="submission" date="2020-04" db="EMBL/GenBank/DDBJ databases">
        <title>Deep metagenomics examines the oral microbiome during advanced dental caries in children, revealing novel taxa and co-occurrences with host molecules.</title>
        <authorList>
            <person name="Baker J.L."/>
            <person name="Morton J.T."/>
            <person name="Dinis M."/>
            <person name="Alvarez R."/>
            <person name="Tran N.C."/>
            <person name="Knight R."/>
            <person name="Edlund A."/>
        </authorList>
    </citation>
    <scope>NUCLEOTIDE SEQUENCE</scope>
    <source>
        <strain evidence="4">JCVI_34_bin.1</strain>
    </source>
</reference>
<protein>
    <submittedName>
        <fullName evidence="4">Family 10 glycosylhydrolase</fullName>
    </submittedName>
</protein>
<evidence type="ECO:0000259" key="3">
    <source>
        <dbReference type="Pfam" id="PF02638"/>
    </source>
</evidence>
<dbReference type="PANTHER" id="PTHR43405">
    <property type="entry name" value="GLYCOSYL HYDROLASE DIGH"/>
    <property type="match status" value="1"/>
</dbReference>
<keyword evidence="1 2" id="KW-0732">Signal</keyword>
<evidence type="ECO:0000313" key="5">
    <source>
        <dbReference type="Proteomes" id="UP000704068"/>
    </source>
</evidence>
<feature type="signal peptide" evidence="2">
    <location>
        <begin position="1"/>
        <end position="20"/>
    </location>
</feature>
<dbReference type="AlphaFoldDB" id="A0A929RWI7"/>
<evidence type="ECO:0000313" key="4">
    <source>
        <dbReference type="EMBL" id="MBF0970607.1"/>
    </source>
</evidence>
<evidence type="ECO:0000256" key="1">
    <source>
        <dbReference type="ARBA" id="ARBA00022729"/>
    </source>
</evidence>
<feature type="chain" id="PRO_5037921759" evidence="2">
    <location>
        <begin position="21"/>
        <end position="537"/>
    </location>
</feature>
<dbReference type="Gene3D" id="3.20.20.80">
    <property type="entry name" value="Glycosidases"/>
    <property type="match status" value="1"/>
</dbReference>